<organism evidence="1 2">
    <name type="scientific">Paenibacillus marchantiophytorum</name>
    <dbReference type="NCBI Taxonomy" id="1619310"/>
    <lineage>
        <taxon>Bacteria</taxon>
        <taxon>Bacillati</taxon>
        <taxon>Bacillota</taxon>
        <taxon>Bacilli</taxon>
        <taxon>Bacillales</taxon>
        <taxon>Paenibacillaceae</taxon>
        <taxon>Paenibacillus</taxon>
    </lineage>
</organism>
<reference evidence="2" key="1">
    <citation type="journal article" date="2019" name="Int. J. Syst. Evol. Microbiol.">
        <title>The Global Catalogue of Microorganisms (GCM) 10K type strain sequencing project: providing services to taxonomists for standard genome sequencing and annotation.</title>
        <authorList>
            <consortium name="The Broad Institute Genomics Platform"/>
            <consortium name="The Broad Institute Genome Sequencing Center for Infectious Disease"/>
            <person name="Wu L."/>
            <person name="Ma J."/>
        </authorList>
    </citation>
    <scope>NUCLEOTIDE SEQUENCE [LARGE SCALE GENOMIC DNA]</scope>
    <source>
        <strain evidence="2">CGMCC 1.15043</strain>
    </source>
</reference>
<evidence type="ECO:0000313" key="2">
    <source>
        <dbReference type="Proteomes" id="UP000615455"/>
    </source>
</evidence>
<evidence type="ECO:0000313" key="1">
    <source>
        <dbReference type="EMBL" id="GGI44369.1"/>
    </source>
</evidence>
<dbReference type="Pfam" id="PF10844">
    <property type="entry name" value="DUF2577"/>
    <property type="match status" value="1"/>
</dbReference>
<comment type="caution">
    <text evidence="1">The sequence shown here is derived from an EMBL/GenBank/DDBJ whole genome shotgun (WGS) entry which is preliminary data.</text>
</comment>
<protein>
    <recommendedName>
        <fullName evidence="3">DUF2577 domain-containing protein</fullName>
    </recommendedName>
</protein>
<dbReference type="Proteomes" id="UP000615455">
    <property type="component" value="Unassembled WGS sequence"/>
</dbReference>
<dbReference type="InterPro" id="IPR022555">
    <property type="entry name" value="DUF2577"/>
</dbReference>
<dbReference type="EMBL" id="BMHE01000002">
    <property type="protein sequence ID" value="GGI44369.1"/>
    <property type="molecule type" value="Genomic_DNA"/>
</dbReference>
<name>A0ABQ2BRD9_9BACL</name>
<sequence length="103" mass="11368">MNNVTKLVRALKSASVGAVEAGTPVHITFGEVISIHPLEITVDQRFSLDQDFLIVPEQLTPYQIMIEGQPIVIRRGLEVGDSLLLLRMQGGQKYVLLDKVVEA</sequence>
<evidence type="ECO:0008006" key="3">
    <source>
        <dbReference type="Google" id="ProtNLM"/>
    </source>
</evidence>
<keyword evidence="2" id="KW-1185">Reference proteome</keyword>
<gene>
    <name evidence="1" type="ORF">GCM10008018_06760</name>
</gene>
<accession>A0ABQ2BRD9</accession>
<proteinExistence type="predicted"/>
<dbReference type="RefSeq" id="WP_189007576.1">
    <property type="nucleotide sequence ID" value="NZ_BMHE01000002.1"/>
</dbReference>